<accession>A0AA38G8P5</accession>
<dbReference type="GO" id="GO:0000118">
    <property type="term" value="C:histone deacetylase complex"/>
    <property type="evidence" value="ECO:0007669"/>
    <property type="project" value="TreeGrafter"/>
</dbReference>
<comment type="similarity">
    <text evidence="2">Belongs to the SAP30 family.</text>
</comment>
<dbReference type="OMA" id="GSSQKTM"/>
<keyword evidence="6" id="KW-0539">Nucleus</keyword>
<dbReference type="GO" id="GO:0003712">
    <property type="term" value="F:transcription coregulator activity"/>
    <property type="evidence" value="ECO:0007669"/>
    <property type="project" value="TreeGrafter"/>
</dbReference>
<evidence type="ECO:0000256" key="3">
    <source>
        <dbReference type="ARBA" id="ARBA00022491"/>
    </source>
</evidence>
<comment type="caution">
    <text evidence="9">The sequence shown here is derived from an EMBL/GenBank/DDBJ whole genome shotgun (WGS) entry which is preliminary data.</text>
</comment>
<dbReference type="Pfam" id="PF13867">
    <property type="entry name" value="SAP30_Sin3_bdg"/>
    <property type="match status" value="1"/>
</dbReference>
<keyword evidence="10" id="KW-1185">Reference proteome</keyword>
<dbReference type="Proteomes" id="UP000824469">
    <property type="component" value="Unassembled WGS sequence"/>
</dbReference>
<keyword evidence="3" id="KW-0678">Repressor</keyword>
<dbReference type="PANTHER" id="PTHR13286:SF6">
    <property type="entry name" value="HISTONE DEACETYLASE COMPLEX SUBUNIT SAP30L-RELATED"/>
    <property type="match status" value="1"/>
</dbReference>
<evidence type="ECO:0000256" key="2">
    <source>
        <dbReference type="ARBA" id="ARBA00006283"/>
    </source>
</evidence>
<keyword evidence="5" id="KW-0804">Transcription</keyword>
<reference evidence="9 10" key="1">
    <citation type="journal article" date="2021" name="Nat. Plants">
        <title>The Taxus genome provides insights into paclitaxel biosynthesis.</title>
        <authorList>
            <person name="Xiong X."/>
            <person name="Gou J."/>
            <person name="Liao Q."/>
            <person name="Li Y."/>
            <person name="Zhou Q."/>
            <person name="Bi G."/>
            <person name="Li C."/>
            <person name="Du R."/>
            <person name="Wang X."/>
            <person name="Sun T."/>
            <person name="Guo L."/>
            <person name="Liang H."/>
            <person name="Lu P."/>
            <person name="Wu Y."/>
            <person name="Zhang Z."/>
            <person name="Ro D.K."/>
            <person name="Shang Y."/>
            <person name="Huang S."/>
            <person name="Yan J."/>
        </authorList>
    </citation>
    <scope>NUCLEOTIDE SEQUENCE [LARGE SCALE GENOMIC DNA]</scope>
    <source>
        <strain evidence="9">Ta-2019</strain>
    </source>
</reference>
<dbReference type="GO" id="GO:0006355">
    <property type="term" value="P:regulation of DNA-templated transcription"/>
    <property type="evidence" value="ECO:0007669"/>
    <property type="project" value="TreeGrafter"/>
</dbReference>
<feature type="domain" description="Histone deacetylase complex subunit SAP30 Sin3 binding" evidence="8">
    <location>
        <begin position="94"/>
        <end position="131"/>
    </location>
</feature>
<sequence length="131" mass="14599">VLPNGLEVKLQRNALSVIELPTEREEDKQSEFLSSDNNSSSLDLVSDDFQKIQKPKSRPRVLGGSNGMDCGSQVQSTTSNIHSQGMLKVDLSKLETSALWRYWKHFNLVDVGPNSSKDQLVGAVERHFISQ</sequence>
<organism evidence="9 10">
    <name type="scientific">Taxus chinensis</name>
    <name type="common">Chinese yew</name>
    <name type="synonym">Taxus wallichiana var. chinensis</name>
    <dbReference type="NCBI Taxonomy" id="29808"/>
    <lineage>
        <taxon>Eukaryota</taxon>
        <taxon>Viridiplantae</taxon>
        <taxon>Streptophyta</taxon>
        <taxon>Embryophyta</taxon>
        <taxon>Tracheophyta</taxon>
        <taxon>Spermatophyta</taxon>
        <taxon>Pinopsida</taxon>
        <taxon>Pinidae</taxon>
        <taxon>Conifers II</taxon>
        <taxon>Cupressales</taxon>
        <taxon>Taxaceae</taxon>
        <taxon>Taxus</taxon>
    </lineage>
</organism>
<dbReference type="InterPro" id="IPR024145">
    <property type="entry name" value="His_deAcase_SAP30/SAP30L"/>
</dbReference>
<feature type="non-terminal residue" evidence="9">
    <location>
        <position position="1"/>
    </location>
</feature>
<keyword evidence="4" id="KW-0805">Transcription regulation</keyword>
<evidence type="ECO:0000259" key="8">
    <source>
        <dbReference type="Pfam" id="PF13867"/>
    </source>
</evidence>
<protein>
    <recommendedName>
        <fullName evidence="8">Histone deacetylase complex subunit SAP30 Sin3 binding domain-containing protein</fullName>
    </recommendedName>
</protein>
<proteinExistence type="inferred from homology"/>
<evidence type="ECO:0000256" key="7">
    <source>
        <dbReference type="SAM" id="MobiDB-lite"/>
    </source>
</evidence>
<evidence type="ECO:0000256" key="5">
    <source>
        <dbReference type="ARBA" id="ARBA00023163"/>
    </source>
</evidence>
<dbReference type="InterPro" id="IPR038291">
    <property type="entry name" value="SAP30_C_sf"/>
</dbReference>
<comment type="subcellular location">
    <subcellularLocation>
        <location evidence="1">Nucleus</location>
    </subcellularLocation>
</comment>
<dbReference type="PANTHER" id="PTHR13286">
    <property type="entry name" value="SAP30"/>
    <property type="match status" value="1"/>
</dbReference>
<feature type="non-terminal residue" evidence="9">
    <location>
        <position position="131"/>
    </location>
</feature>
<dbReference type="Gene3D" id="6.10.160.20">
    <property type="match status" value="1"/>
</dbReference>
<evidence type="ECO:0000256" key="4">
    <source>
        <dbReference type="ARBA" id="ARBA00023015"/>
    </source>
</evidence>
<gene>
    <name evidence="9" type="ORF">KI387_019152</name>
</gene>
<evidence type="ECO:0000256" key="6">
    <source>
        <dbReference type="ARBA" id="ARBA00023242"/>
    </source>
</evidence>
<evidence type="ECO:0000313" key="10">
    <source>
        <dbReference type="Proteomes" id="UP000824469"/>
    </source>
</evidence>
<dbReference type="AlphaFoldDB" id="A0AA38G8P5"/>
<evidence type="ECO:0000313" key="9">
    <source>
        <dbReference type="EMBL" id="KAH9317383.1"/>
    </source>
</evidence>
<feature type="region of interest" description="Disordered" evidence="7">
    <location>
        <begin position="52"/>
        <end position="79"/>
    </location>
</feature>
<name>A0AA38G8P5_TAXCH</name>
<evidence type="ECO:0000256" key="1">
    <source>
        <dbReference type="ARBA" id="ARBA00004123"/>
    </source>
</evidence>
<dbReference type="EMBL" id="JAHRHJ020000004">
    <property type="protein sequence ID" value="KAH9317383.1"/>
    <property type="molecule type" value="Genomic_DNA"/>
</dbReference>
<dbReference type="InterPro" id="IPR025718">
    <property type="entry name" value="SAP30_Sin3-bd"/>
</dbReference>